<evidence type="ECO:0000256" key="1">
    <source>
        <dbReference type="ARBA" id="ARBA00022448"/>
    </source>
</evidence>
<dbReference type="PANTHER" id="PTHR45772">
    <property type="entry name" value="CONSERVED COMPONENT OF ABC TRANSPORTER FOR NATURAL AMINO ACIDS-RELATED"/>
    <property type="match status" value="1"/>
</dbReference>
<feature type="domain" description="ABC transporter" evidence="4">
    <location>
        <begin position="4"/>
        <end position="252"/>
    </location>
</feature>
<dbReference type="InterPro" id="IPR027417">
    <property type="entry name" value="P-loop_NTPase"/>
</dbReference>
<dbReference type="GO" id="GO:1903806">
    <property type="term" value="P:L-isoleucine import across plasma membrane"/>
    <property type="evidence" value="ECO:0007669"/>
    <property type="project" value="TreeGrafter"/>
</dbReference>
<dbReference type="GO" id="GO:0015808">
    <property type="term" value="P:L-alanine transport"/>
    <property type="evidence" value="ECO:0007669"/>
    <property type="project" value="TreeGrafter"/>
</dbReference>
<dbReference type="FunFam" id="3.40.50.300:FF:000421">
    <property type="entry name" value="Branched-chain amino acid ABC transporter ATP-binding protein"/>
    <property type="match status" value="1"/>
</dbReference>
<organism evidence="5 6">
    <name type="scientific">Blautia obeum</name>
    <dbReference type="NCBI Taxonomy" id="40520"/>
    <lineage>
        <taxon>Bacteria</taxon>
        <taxon>Bacillati</taxon>
        <taxon>Bacillota</taxon>
        <taxon>Clostridia</taxon>
        <taxon>Lachnospirales</taxon>
        <taxon>Lachnospiraceae</taxon>
        <taxon>Blautia</taxon>
    </lineage>
</organism>
<dbReference type="GO" id="GO:0005886">
    <property type="term" value="C:plasma membrane"/>
    <property type="evidence" value="ECO:0007669"/>
    <property type="project" value="TreeGrafter"/>
</dbReference>
<evidence type="ECO:0000256" key="3">
    <source>
        <dbReference type="ARBA" id="ARBA00022840"/>
    </source>
</evidence>
<keyword evidence="2" id="KW-0547">Nucleotide-binding</keyword>
<dbReference type="Pfam" id="PF00005">
    <property type="entry name" value="ABC_tran"/>
    <property type="match status" value="1"/>
</dbReference>
<protein>
    <submittedName>
        <fullName evidence="5">ABC transporter ATP-binding protein</fullName>
    </submittedName>
</protein>
<dbReference type="GO" id="GO:0042941">
    <property type="term" value="P:D-alanine transmembrane transport"/>
    <property type="evidence" value="ECO:0007669"/>
    <property type="project" value="TreeGrafter"/>
</dbReference>
<keyword evidence="1" id="KW-0813">Transport</keyword>
<dbReference type="PANTHER" id="PTHR45772:SF7">
    <property type="entry name" value="AMINO ACID ABC TRANSPORTER ATP-BINDING PROTEIN"/>
    <property type="match status" value="1"/>
</dbReference>
<dbReference type="GO" id="GO:0015192">
    <property type="term" value="F:L-phenylalanine transmembrane transporter activity"/>
    <property type="evidence" value="ECO:0007669"/>
    <property type="project" value="TreeGrafter"/>
</dbReference>
<comment type="caution">
    <text evidence="5">The sequence shown here is derived from an EMBL/GenBank/DDBJ whole genome shotgun (WGS) entry which is preliminary data.</text>
</comment>
<evidence type="ECO:0000256" key="2">
    <source>
        <dbReference type="ARBA" id="ARBA00022741"/>
    </source>
</evidence>
<name>A0A367G230_9FIRM</name>
<dbReference type="InterPro" id="IPR003439">
    <property type="entry name" value="ABC_transporter-like_ATP-bd"/>
</dbReference>
<dbReference type="Gene3D" id="3.40.50.300">
    <property type="entry name" value="P-loop containing nucleotide triphosphate hydrolases"/>
    <property type="match status" value="1"/>
</dbReference>
<evidence type="ECO:0000313" key="6">
    <source>
        <dbReference type="Proteomes" id="UP000253208"/>
    </source>
</evidence>
<dbReference type="GO" id="GO:0005304">
    <property type="term" value="F:L-valine transmembrane transporter activity"/>
    <property type="evidence" value="ECO:0007669"/>
    <property type="project" value="TreeGrafter"/>
</dbReference>
<proteinExistence type="predicted"/>
<evidence type="ECO:0000259" key="4">
    <source>
        <dbReference type="PROSITE" id="PS50893"/>
    </source>
</evidence>
<dbReference type="GO" id="GO:1903805">
    <property type="term" value="P:L-valine import across plasma membrane"/>
    <property type="evidence" value="ECO:0007669"/>
    <property type="project" value="TreeGrafter"/>
</dbReference>
<dbReference type="SMART" id="SM00382">
    <property type="entry name" value="AAA"/>
    <property type="match status" value="1"/>
</dbReference>
<dbReference type="Proteomes" id="UP000253208">
    <property type="component" value="Unassembled WGS sequence"/>
</dbReference>
<dbReference type="GO" id="GO:0005524">
    <property type="term" value="F:ATP binding"/>
    <property type="evidence" value="ECO:0007669"/>
    <property type="project" value="UniProtKB-KW"/>
</dbReference>
<accession>A0A367G230</accession>
<dbReference type="PROSITE" id="PS50893">
    <property type="entry name" value="ABC_TRANSPORTER_2"/>
    <property type="match status" value="1"/>
</dbReference>
<dbReference type="SUPFAM" id="SSF52540">
    <property type="entry name" value="P-loop containing nucleoside triphosphate hydrolases"/>
    <property type="match status" value="1"/>
</dbReference>
<gene>
    <name evidence="5" type="ORF">C4886_08645</name>
</gene>
<dbReference type="CDD" id="cd03219">
    <property type="entry name" value="ABC_Mj1267_LivG_branched"/>
    <property type="match status" value="1"/>
</dbReference>
<dbReference type="EMBL" id="PSQG01000010">
    <property type="protein sequence ID" value="RCH44051.1"/>
    <property type="molecule type" value="Genomic_DNA"/>
</dbReference>
<dbReference type="InterPro" id="IPR003593">
    <property type="entry name" value="AAA+_ATPase"/>
</dbReference>
<sequence length="252" mass="28004">MAMLEVNNLSIQFGGLRAVDGFNMTIEKGQLYGLIGPNGAGKTTVFNLLTGVYKPTEGIIKLDGQDITGKSTIEINKAGIARTFQNIRLFKDMPVLDNVKVGLHNHHPYSTLTGILRLPKYYKVEKEMNERAMEILRVFDLDKEADTLAGNLPYGKQRKLEIARALATEPKLLLLDEPAAGMNPNETQELMDTIRFVREHFDMTVLLIEHDMKLVGGICEELTVLNFGQVLIQGETSAVLKDPTVITAYLGE</sequence>
<evidence type="ECO:0000313" key="5">
    <source>
        <dbReference type="EMBL" id="RCH44051.1"/>
    </source>
</evidence>
<dbReference type="AlphaFoldDB" id="A0A367G230"/>
<dbReference type="GO" id="GO:0015188">
    <property type="term" value="F:L-isoleucine transmembrane transporter activity"/>
    <property type="evidence" value="ECO:0007669"/>
    <property type="project" value="TreeGrafter"/>
</dbReference>
<reference evidence="5 6" key="1">
    <citation type="submission" date="2018-02" db="EMBL/GenBank/DDBJ databases">
        <title>Complete genome sequencing of Faecalibacterium prausnitzii strains isolated from the human gut.</title>
        <authorList>
            <person name="Fitzgerald B.C."/>
            <person name="Shkoporov A.N."/>
            <person name="Ross P.R."/>
            <person name="Hill C."/>
        </authorList>
    </citation>
    <scope>NUCLEOTIDE SEQUENCE [LARGE SCALE GENOMIC DNA]</scope>
    <source>
        <strain evidence="5 6">APC942/31-1</strain>
    </source>
</reference>
<dbReference type="GO" id="GO:0016887">
    <property type="term" value="F:ATP hydrolysis activity"/>
    <property type="evidence" value="ECO:0007669"/>
    <property type="project" value="InterPro"/>
</dbReference>
<keyword evidence="3 5" id="KW-0067">ATP-binding</keyword>
<dbReference type="InterPro" id="IPR051120">
    <property type="entry name" value="ABC_AA/LPS_Transport"/>
</dbReference>
<dbReference type="RefSeq" id="WP_021651650.1">
    <property type="nucleotide sequence ID" value="NZ_PSQG01000010.1"/>
</dbReference>